<keyword evidence="1" id="KW-0732">Signal</keyword>
<name>A0A5C6D072_9BACT</name>
<dbReference type="AlphaFoldDB" id="A0A5C6D072"/>
<sequence length="502" mass="55605" precursor="true">MRHFQFTRFLIFCVLLRCCLESTLFAQQVTPSKVPAGINTGGAGGAAQADFDTLIDLIQSTVAYDSWMENGTGEGEISPFAINGVYADAKGILRFVESLKISTKLQEGTHTRPSQDIADVRLSSPLRFVSLPRLERAIGQHQQERTPLPPEMLTLAGLQSIEYLIVNPETKDLILAGPAGDWQIGLDKSLVSVETGQAVIRLDDLLALWRRPDVSAPFGCSIVPRQEALAQTQAFLQVSGAEPLEPGGRKKWLTELRDTLGSQDVEFFGIAPTSHAALVLLIADYHMKLIGMGLANGVPGVESYLDTVELNPDGSAPAMSVLRWWFTMNHSPVATDAAHEFFRFPGDGVKVLSENELLAARGERVHTNQSEVLNERFATSFTTDFSQISREYPLYGELENLFDLSLVLAIIEKEHLLERAAWQPTLLKDSEVLPLPIIRIPREVQTVVNHRMINRRQIIAGISGGVWVDSRRTLKLETADPDQMPVIDSKDLPSSAESWWWD</sequence>
<dbReference type="Proteomes" id="UP000318437">
    <property type="component" value="Unassembled WGS sequence"/>
</dbReference>
<comment type="caution">
    <text evidence="2">The sequence shown here is derived from an EMBL/GenBank/DDBJ whole genome shotgun (WGS) entry which is preliminary data.</text>
</comment>
<dbReference type="OrthoDB" id="233246at2"/>
<gene>
    <name evidence="2" type="ORF">Pla144_18670</name>
</gene>
<evidence type="ECO:0000313" key="2">
    <source>
        <dbReference type="EMBL" id="TWU28576.1"/>
    </source>
</evidence>
<evidence type="ECO:0000256" key="1">
    <source>
        <dbReference type="SAM" id="SignalP"/>
    </source>
</evidence>
<dbReference type="EMBL" id="SJPS01000002">
    <property type="protein sequence ID" value="TWU28576.1"/>
    <property type="molecule type" value="Genomic_DNA"/>
</dbReference>
<dbReference type="RefSeq" id="WP_146450187.1">
    <property type="nucleotide sequence ID" value="NZ_SJPS01000002.1"/>
</dbReference>
<protein>
    <recommendedName>
        <fullName evidence="4">DUF1598 domain-containing protein</fullName>
    </recommendedName>
</protein>
<feature type="chain" id="PRO_5022822097" description="DUF1598 domain-containing protein" evidence="1">
    <location>
        <begin position="27"/>
        <end position="502"/>
    </location>
</feature>
<evidence type="ECO:0008006" key="4">
    <source>
        <dbReference type="Google" id="ProtNLM"/>
    </source>
</evidence>
<accession>A0A5C6D072</accession>
<evidence type="ECO:0000313" key="3">
    <source>
        <dbReference type="Proteomes" id="UP000318437"/>
    </source>
</evidence>
<reference evidence="2 3" key="1">
    <citation type="submission" date="2019-02" db="EMBL/GenBank/DDBJ databases">
        <title>Deep-cultivation of Planctomycetes and their phenomic and genomic characterization uncovers novel biology.</title>
        <authorList>
            <person name="Wiegand S."/>
            <person name="Jogler M."/>
            <person name="Boedeker C."/>
            <person name="Pinto D."/>
            <person name="Vollmers J."/>
            <person name="Rivas-Marin E."/>
            <person name="Kohn T."/>
            <person name="Peeters S.H."/>
            <person name="Heuer A."/>
            <person name="Rast P."/>
            <person name="Oberbeckmann S."/>
            <person name="Bunk B."/>
            <person name="Jeske O."/>
            <person name="Meyerdierks A."/>
            <person name="Storesund J.E."/>
            <person name="Kallscheuer N."/>
            <person name="Luecker S."/>
            <person name="Lage O.M."/>
            <person name="Pohl T."/>
            <person name="Merkel B.J."/>
            <person name="Hornburger P."/>
            <person name="Mueller R.-W."/>
            <person name="Bruemmer F."/>
            <person name="Labrenz M."/>
            <person name="Spormann A.M."/>
            <person name="Op Den Camp H."/>
            <person name="Overmann J."/>
            <person name="Amann R."/>
            <person name="Jetten M.S.M."/>
            <person name="Mascher T."/>
            <person name="Medema M.H."/>
            <person name="Devos D.P."/>
            <person name="Kaster A.-K."/>
            <person name="Ovreas L."/>
            <person name="Rohde M."/>
            <person name="Galperin M.Y."/>
            <person name="Jogler C."/>
        </authorList>
    </citation>
    <scope>NUCLEOTIDE SEQUENCE [LARGE SCALE GENOMIC DNA]</scope>
    <source>
        <strain evidence="2 3">Pla144</strain>
    </source>
</reference>
<proteinExistence type="predicted"/>
<dbReference type="InterPro" id="IPR011487">
    <property type="entry name" value="DUF1598"/>
</dbReference>
<organism evidence="2 3">
    <name type="scientific">Bythopirellula polymerisocia</name>
    <dbReference type="NCBI Taxonomy" id="2528003"/>
    <lineage>
        <taxon>Bacteria</taxon>
        <taxon>Pseudomonadati</taxon>
        <taxon>Planctomycetota</taxon>
        <taxon>Planctomycetia</taxon>
        <taxon>Pirellulales</taxon>
        <taxon>Lacipirellulaceae</taxon>
        <taxon>Bythopirellula</taxon>
    </lineage>
</organism>
<keyword evidence="3" id="KW-1185">Reference proteome</keyword>
<feature type="signal peptide" evidence="1">
    <location>
        <begin position="1"/>
        <end position="26"/>
    </location>
</feature>
<dbReference type="Pfam" id="PF07643">
    <property type="entry name" value="DUF1598"/>
    <property type="match status" value="1"/>
</dbReference>